<dbReference type="SUPFAM" id="SSF53254">
    <property type="entry name" value="Phosphoglycerate mutase-like"/>
    <property type="match status" value="1"/>
</dbReference>
<dbReference type="AlphaFoldDB" id="A0A8J2XUH9"/>
<proteinExistence type="predicted"/>
<dbReference type="PANTHER" id="PTHR47623:SF1">
    <property type="entry name" value="OS09G0287300 PROTEIN"/>
    <property type="match status" value="1"/>
</dbReference>
<protein>
    <submittedName>
        <fullName evidence="2">Phosphoglycerate mutase</fullName>
    </submittedName>
</protein>
<dbReference type="RefSeq" id="WP_188934893.1">
    <property type="nucleotide sequence ID" value="NZ_BMJC01000004.1"/>
</dbReference>
<evidence type="ECO:0000256" key="1">
    <source>
        <dbReference type="PIRSR" id="PIRSR613078-2"/>
    </source>
</evidence>
<organism evidence="2 3">
    <name type="scientific">Puia dinghuensis</name>
    <dbReference type="NCBI Taxonomy" id="1792502"/>
    <lineage>
        <taxon>Bacteria</taxon>
        <taxon>Pseudomonadati</taxon>
        <taxon>Bacteroidota</taxon>
        <taxon>Chitinophagia</taxon>
        <taxon>Chitinophagales</taxon>
        <taxon>Chitinophagaceae</taxon>
        <taxon>Puia</taxon>
    </lineage>
</organism>
<accession>A0A8J2XUH9</accession>
<reference evidence="2" key="1">
    <citation type="journal article" date="2014" name="Int. J. Syst. Evol. Microbiol.">
        <title>Complete genome sequence of Corynebacterium casei LMG S-19264T (=DSM 44701T), isolated from a smear-ripened cheese.</title>
        <authorList>
            <consortium name="US DOE Joint Genome Institute (JGI-PGF)"/>
            <person name="Walter F."/>
            <person name="Albersmeier A."/>
            <person name="Kalinowski J."/>
            <person name="Ruckert C."/>
        </authorList>
    </citation>
    <scope>NUCLEOTIDE SEQUENCE</scope>
    <source>
        <strain evidence="2">CGMCC 1.15448</strain>
    </source>
</reference>
<reference evidence="2" key="2">
    <citation type="submission" date="2020-09" db="EMBL/GenBank/DDBJ databases">
        <authorList>
            <person name="Sun Q."/>
            <person name="Zhou Y."/>
        </authorList>
    </citation>
    <scope>NUCLEOTIDE SEQUENCE</scope>
    <source>
        <strain evidence="2">CGMCC 1.15448</strain>
    </source>
</reference>
<dbReference type="Pfam" id="PF00300">
    <property type="entry name" value="His_Phos_1"/>
    <property type="match status" value="1"/>
</dbReference>
<dbReference type="Proteomes" id="UP000607559">
    <property type="component" value="Unassembled WGS sequence"/>
</dbReference>
<dbReference type="PANTHER" id="PTHR47623">
    <property type="entry name" value="OS09G0287300 PROTEIN"/>
    <property type="match status" value="1"/>
</dbReference>
<evidence type="ECO:0000313" key="3">
    <source>
        <dbReference type="Proteomes" id="UP000607559"/>
    </source>
</evidence>
<keyword evidence="3" id="KW-1185">Reference proteome</keyword>
<evidence type="ECO:0000313" key="2">
    <source>
        <dbReference type="EMBL" id="GGB11906.1"/>
    </source>
</evidence>
<comment type="caution">
    <text evidence="2">The sequence shown here is derived from an EMBL/GenBank/DDBJ whole genome shotgun (WGS) entry which is preliminary data.</text>
</comment>
<dbReference type="EMBL" id="BMJC01000004">
    <property type="protein sequence ID" value="GGB11906.1"/>
    <property type="molecule type" value="Genomic_DNA"/>
</dbReference>
<dbReference type="InterPro" id="IPR029033">
    <property type="entry name" value="His_PPase_superfam"/>
</dbReference>
<dbReference type="SMART" id="SM00855">
    <property type="entry name" value="PGAM"/>
    <property type="match status" value="1"/>
</dbReference>
<dbReference type="InterPro" id="IPR013078">
    <property type="entry name" value="His_Pase_superF_clade-1"/>
</dbReference>
<dbReference type="CDD" id="cd07067">
    <property type="entry name" value="HP_PGM_like"/>
    <property type="match status" value="1"/>
</dbReference>
<gene>
    <name evidence="2" type="ORF">GCM10011511_39360</name>
</gene>
<dbReference type="Gene3D" id="3.40.50.1240">
    <property type="entry name" value="Phosphoglycerate mutase-like"/>
    <property type="match status" value="1"/>
</dbReference>
<name>A0A8J2XUH9_9BACT</name>
<feature type="binding site" evidence="1">
    <location>
        <position position="58"/>
    </location>
    <ligand>
        <name>substrate</name>
    </ligand>
</feature>
<sequence length="167" mass="18986">MKTLLIIRHAKSSWDDAAKSDIDRPLNDRGKRDAPVMAERLIKAGITIDRFVSSPAKRARQTAELFAHAFGKKDKHIHFVPELYHATHPIFDEVIEELDDEYDTVAIFSHNPGVTEFVNTLTTVRVDNMPTCAVFAVKSDARHWKDFRSAAGPQFWFFDYPKAEGKG</sequence>